<dbReference type="InterPro" id="IPR043502">
    <property type="entry name" value="DNA/RNA_pol_sf"/>
</dbReference>
<evidence type="ECO:0000256" key="1">
    <source>
        <dbReference type="SAM" id="MobiDB-lite"/>
    </source>
</evidence>
<feature type="compositionally biased region" description="Polar residues" evidence="1">
    <location>
        <begin position="369"/>
        <end position="384"/>
    </location>
</feature>
<evidence type="ECO:0000313" key="3">
    <source>
        <dbReference type="EMBL" id="KAJ4448198.1"/>
    </source>
</evidence>
<name>A0ABQ8TNE1_PERAM</name>
<dbReference type="Proteomes" id="UP001148838">
    <property type="component" value="Unassembled WGS sequence"/>
</dbReference>
<reference evidence="3 4" key="1">
    <citation type="journal article" date="2022" name="Allergy">
        <title>Genome assembly and annotation of Periplaneta americana reveal a comprehensive cockroach allergen profile.</title>
        <authorList>
            <person name="Wang L."/>
            <person name="Xiong Q."/>
            <person name="Saelim N."/>
            <person name="Wang L."/>
            <person name="Nong W."/>
            <person name="Wan A.T."/>
            <person name="Shi M."/>
            <person name="Liu X."/>
            <person name="Cao Q."/>
            <person name="Hui J.H.L."/>
            <person name="Sookrung N."/>
            <person name="Leung T.F."/>
            <person name="Tungtrongchitr A."/>
            <person name="Tsui S.K.W."/>
        </authorList>
    </citation>
    <scope>NUCLEOTIDE SEQUENCE [LARGE SCALE GENOMIC DNA]</scope>
    <source>
        <strain evidence="3">PWHHKU_190912</strain>
    </source>
</reference>
<protein>
    <recommendedName>
        <fullName evidence="2">Reverse transcriptase domain-containing protein</fullName>
    </recommendedName>
</protein>
<dbReference type="PANTHER" id="PTHR21301:SF11">
    <property type="entry name" value="GIY-YIG DOMAIN-CONTAINING PROTEIN"/>
    <property type="match status" value="1"/>
</dbReference>
<dbReference type="InterPro" id="IPR058912">
    <property type="entry name" value="HTH_animal"/>
</dbReference>
<feature type="region of interest" description="Disordered" evidence="1">
    <location>
        <begin position="301"/>
        <end position="323"/>
    </location>
</feature>
<sequence>MVILTIIVISMFSYSRLIYVAKAAVSSMFGDPSIVNSIGSPTYALSKFLTSLLGPHVGKTNSYIRDSTHFIERLKTLVADPQDILVSFDVVSLFTKVPISNTMVLLRNIFSEDIVTLFQHVLTTTYFQWQQKFYEQTDGVAMGSPLSPVIANFYMEAFEEATLETATLKPSCWYRYVDDTFVIWKHGRRTLEDFLLHLNSQHEQIQFTMETEKDGQLPFLDVLVYRQENGALGHKVYRKPTHTDRYLHKDSNHHPRQKRAMIKTLFDRAIRVSDPQHLDQEIDHLHSALTANGYAKTELKRALKPRKKTTPESGQDHTKRGTVFLPYHKQVTDRISKILNRHKVDTIFLPTKQIRNSLRSAKDKRDRLSSTGSTGSRVHVEQST</sequence>
<gene>
    <name evidence="3" type="ORF">ANN_10212</name>
</gene>
<feature type="domain" description="Reverse transcriptase" evidence="2">
    <location>
        <begin position="1"/>
        <end position="236"/>
    </location>
</feature>
<dbReference type="PANTHER" id="PTHR21301">
    <property type="entry name" value="REVERSE TRANSCRIPTASE"/>
    <property type="match status" value="1"/>
</dbReference>
<keyword evidence="4" id="KW-1185">Reference proteome</keyword>
<comment type="caution">
    <text evidence="3">The sequence shown here is derived from an EMBL/GenBank/DDBJ whole genome shotgun (WGS) entry which is preliminary data.</text>
</comment>
<dbReference type="Pfam" id="PF26215">
    <property type="entry name" value="HTH_animal"/>
    <property type="match status" value="1"/>
</dbReference>
<dbReference type="Pfam" id="PF00078">
    <property type="entry name" value="RVT_1"/>
    <property type="match status" value="1"/>
</dbReference>
<accession>A0ABQ8TNE1</accession>
<dbReference type="SUPFAM" id="SSF56672">
    <property type="entry name" value="DNA/RNA polymerases"/>
    <property type="match status" value="1"/>
</dbReference>
<dbReference type="CDD" id="cd00304">
    <property type="entry name" value="RT_like"/>
    <property type="match status" value="1"/>
</dbReference>
<proteinExistence type="predicted"/>
<evidence type="ECO:0000313" key="4">
    <source>
        <dbReference type="Proteomes" id="UP001148838"/>
    </source>
</evidence>
<feature type="region of interest" description="Disordered" evidence="1">
    <location>
        <begin position="358"/>
        <end position="384"/>
    </location>
</feature>
<evidence type="ECO:0000259" key="2">
    <source>
        <dbReference type="PROSITE" id="PS50878"/>
    </source>
</evidence>
<dbReference type="InterPro" id="IPR000477">
    <property type="entry name" value="RT_dom"/>
</dbReference>
<organism evidence="3 4">
    <name type="scientific">Periplaneta americana</name>
    <name type="common">American cockroach</name>
    <name type="synonym">Blatta americana</name>
    <dbReference type="NCBI Taxonomy" id="6978"/>
    <lineage>
        <taxon>Eukaryota</taxon>
        <taxon>Metazoa</taxon>
        <taxon>Ecdysozoa</taxon>
        <taxon>Arthropoda</taxon>
        <taxon>Hexapoda</taxon>
        <taxon>Insecta</taxon>
        <taxon>Pterygota</taxon>
        <taxon>Neoptera</taxon>
        <taxon>Polyneoptera</taxon>
        <taxon>Dictyoptera</taxon>
        <taxon>Blattodea</taxon>
        <taxon>Blattoidea</taxon>
        <taxon>Blattidae</taxon>
        <taxon>Blattinae</taxon>
        <taxon>Periplaneta</taxon>
    </lineage>
</organism>
<dbReference type="PROSITE" id="PS50878">
    <property type="entry name" value="RT_POL"/>
    <property type="match status" value="1"/>
</dbReference>
<dbReference type="EMBL" id="JAJSOF020000005">
    <property type="protein sequence ID" value="KAJ4448198.1"/>
    <property type="molecule type" value="Genomic_DNA"/>
</dbReference>